<reference evidence="4 5" key="2">
    <citation type="journal article" date="2013" name="Genome Biol. Evol.">
        <title>Genome sequencing of Giardia lamblia genotypes A2 and B isolates (DH and GS) and comparative analysis with the genomes of genotypes A1 and E (WB and Pig).</title>
        <authorList>
            <person name="Adam R.D."/>
            <person name="Dahlstrom E.W."/>
            <person name="Martens C.A."/>
            <person name="Bruno D.P."/>
            <person name="Barbian K.D."/>
            <person name="Ricklefs S.M."/>
            <person name="Hernandez M.M."/>
            <person name="Narla N.P."/>
            <person name="Patel R.B."/>
            <person name="Porcella S.F."/>
            <person name="Nash T.E."/>
        </authorList>
    </citation>
    <scope>NUCLEOTIDE SEQUENCE [LARGE SCALE GENOMIC DNA]</scope>
    <source>
        <strain evidence="4 5">GS</strain>
    </source>
</reference>
<dbReference type="InterPro" id="IPR008271">
    <property type="entry name" value="Ser/Thr_kinase_AS"/>
</dbReference>
<dbReference type="SMART" id="SM00220">
    <property type="entry name" value="S_TKc"/>
    <property type="match status" value="1"/>
</dbReference>
<evidence type="ECO:0000256" key="2">
    <source>
        <dbReference type="SAM" id="MobiDB-lite"/>
    </source>
</evidence>
<reference evidence="5" key="1">
    <citation type="submission" date="2012-02" db="EMBL/GenBank/DDBJ databases">
        <title>Genome sequencing of Giardia lamblia Genotypes A2 and B isolates (DH and GS) and comparative analysis with the genomes of Genotypes A1 and E (WB and Pig).</title>
        <authorList>
            <person name="Adam R."/>
            <person name="Dahlstrom E."/>
            <person name="Martens C."/>
            <person name="Bruno D."/>
            <person name="Barbian K."/>
            <person name="Porcella S.F."/>
            <person name="Nash T."/>
        </authorList>
    </citation>
    <scope>NUCLEOTIDE SEQUENCE</scope>
    <source>
        <strain evidence="5">GS</strain>
    </source>
</reference>
<evidence type="ECO:0000313" key="4">
    <source>
        <dbReference type="EMBL" id="ESU41721.1"/>
    </source>
</evidence>
<evidence type="ECO:0000256" key="1">
    <source>
        <dbReference type="PROSITE-ProRule" id="PRU00023"/>
    </source>
</evidence>
<dbReference type="SUPFAM" id="SSF56112">
    <property type="entry name" value="Protein kinase-like (PK-like)"/>
    <property type="match status" value="1"/>
</dbReference>
<dbReference type="Pfam" id="PF12796">
    <property type="entry name" value="Ank_2"/>
    <property type="match status" value="3"/>
</dbReference>
<evidence type="ECO:0000259" key="3">
    <source>
        <dbReference type="PROSITE" id="PS50011"/>
    </source>
</evidence>
<dbReference type="Proteomes" id="UP000018040">
    <property type="component" value="Unassembled WGS sequence"/>
</dbReference>
<keyword evidence="4" id="KW-0723">Serine/threonine-protein kinase</keyword>
<dbReference type="PROSITE" id="PS50088">
    <property type="entry name" value="ANK_REPEAT"/>
    <property type="match status" value="4"/>
</dbReference>
<dbReference type="EMBL" id="AHHH01000113">
    <property type="protein sequence ID" value="ESU41721.1"/>
    <property type="molecule type" value="Genomic_DNA"/>
</dbReference>
<feature type="repeat" description="ANK" evidence="1">
    <location>
        <begin position="408"/>
        <end position="430"/>
    </location>
</feature>
<dbReference type="PANTHER" id="PTHR24120">
    <property type="entry name" value="GH07239P"/>
    <property type="match status" value="1"/>
</dbReference>
<name>V6TSP4_GIAIN</name>
<dbReference type="Gene3D" id="1.25.40.20">
    <property type="entry name" value="Ankyrin repeat-containing domain"/>
    <property type="match status" value="3"/>
</dbReference>
<dbReference type="Pfam" id="PF13637">
    <property type="entry name" value="Ank_4"/>
    <property type="match status" value="1"/>
</dbReference>
<dbReference type="PROSITE" id="PS50297">
    <property type="entry name" value="ANK_REP_REGION"/>
    <property type="match status" value="3"/>
</dbReference>
<feature type="repeat" description="ANK" evidence="1">
    <location>
        <begin position="633"/>
        <end position="665"/>
    </location>
</feature>
<dbReference type="SMART" id="SM00248">
    <property type="entry name" value="ANK"/>
    <property type="match status" value="8"/>
</dbReference>
<dbReference type="InterPro" id="IPR036770">
    <property type="entry name" value="Ankyrin_rpt-contain_sf"/>
</dbReference>
<dbReference type="PROSITE" id="PS50011">
    <property type="entry name" value="PROTEIN_KINASE_DOM"/>
    <property type="match status" value="1"/>
</dbReference>
<feature type="domain" description="Protein kinase" evidence="3">
    <location>
        <begin position="38"/>
        <end position="301"/>
    </location>
</feature>
<keyword evidence="4" id="KW-0808">Transferase</keyword>
<dbReference type="PANTHER" id="PTHR24120:SF4">
    <property type="entry name" value="GH07239P"/>
    <property type="match status" value="1"/>
</dbReference>
<comment type="caution">
    <text evidence="4">The sequence shown here is derived from an EMBL/GenBank/DDBJ whole genome shotgun (WGS) entry which is preliminary data.</text>
</comment>
<dbReference type="GO" id="GO:0004674">
    <property type="term" value="F:protein serine/threonine kinase activity"/>
    <property type="evidence" value="ECO:0007669"/>
    <property type="project" value="UniProtKB-KW"/>
</dbReference>
<dbReference type="Gene3D" id="1.10.510.10">
    <property type="entry name" value="Transferase(Phosphotransferase) domain 1"/>
    <property type="match status" value="1"/>
</dbReference>
<dbReference type="InterPro" id="IPR002110">
    <property type="entry name" value="Ankyrin_rpt"/>
</dbReference>
<dbReference type="VEuPathDB" id="GiardiaDB:GL50803_00137696"/>
<feature type="repeat" description="ANK" evidence="1">
    <location>
        <begin position="602"/>
        <end position="623"/>
    </location>
</feature>
<accession>V6TSP4</accession>
<dbReference type="OrthoDB" id="541276at2759"/>
<dbReference type="VEuPathDB" id="GiardiaDB:QR46_2425"/>
<evidence type="ECO:0000313" key="5">
    <source>
        <dbReference type="Proteomes" id="UP000018040"/>
    </source>
</evidence>
<dbReference type="VEuPathDB" id="GiardiaDB:DHA2_153261"/>
<proteinExistence type="predicted"/>
<keyword evidence="1" id="KW-0040">ANK repeat</keyword>
<feature type="region of interest" description="Disordered" evidence="2">
    <location>
        <begin position="356"/>
        <end position="384"/>
    </location>
</feature>
<dbReference type="SUPFAM" id="SSF48403">
    <property type="entry name" value="Ankyrin repeat"/>
    <property type="match status" value="1"/>
</dbReference>
<dbReference type="GO" id="GO:0005524">
    <property type="term" value="F:ATP binding"/>
    <property type="evidence" value="ECO:0007669"/>
    <property type="project" value="InterPro"/>
</dbReference>
<keyword evidence="4" id="KW-0418">Kinase</keyword>
<dbReference type="Gene3D" id="3.30.200.20">
    <property type="entry name" value="Phosphorylase Kinase, domain 1"/>
    <property type="match status" value="1"/>
</dbReference>
<feature type="repeat" description="ANK" evidence="1">
    <location>
        <begin position="540"/>
        <end position="572"/>
    </location>
</feature>
<dbReference type="InterPro" id="IPR011009">
    <property type="entry name" value="Kinase-like_dom_sf"/>
</dbReference>
<dbReference type="VEuPathDB" id="GiardiaDB:GL50581_284"/>
<dbReference type="InterPro" id="IPR000719">
    <property type="entry name" value="Prot_kinase_dom"/>
</dbReference>
<dbReference type="PROSITE" id="PS00108">
    <property type="entry name" value="PROTEIN_KINASE_ST"/>
    <property type="match status" value="1"/>
</dbReference>
<sequence length="694" mass="77342">MISSNLLKIVMADRDDTVPDPASERPGIPQFTARDLHELMENELSEGSYGTVYSLRGFPGLAVKEIRIDGQNKNVTRAISFEIAVLIKLSHPNIIRYHQVIEDGDFIYIIMDQYDGNLEHFLTKHKRKRIQVPTELIYSILEQIISALAYLHGVQGVDANRDPYQGIVHRDLKPANILVSEDGSKIALADFRLCRSAMTSGTTRAGSPAYMASETLLYNSTSPASDIWALGVIIYELATLKRLDFLGDKEPRHVFTSGWKPDLSAIEDVSIRIILERIFVLDPEERPTAKELAGIFQAPSTSPEGHSPHTTAWETAMKDANARIASLERERSIMSAEMDALRKELEALKLANKHADKHDEEASQVKEALTPEEVDNSGVTAPKKAGTRNDVEAVKALVTKQKKLRNSDGRTALMHAAESGSTDALRILLEYEKGMKDNQDHNALYHALKNGHTEAAKVIVPHNDSTDRNDITGLMQAAERNDLKVVRELIPLQRKRRADRITINGWIIFKETALMRAVICGHLEVARLLMEHEGSLKDGIGRTALIFAAKSGHAECVELLLEKEASIRDNQSWTALMWAVYNNKLECAKLLLEKEACMQARNGMTALMYAAENGHVECVNLLVAKEGSMQNRWGSTALMIAAERNHVECVRLLTEKEKDIKTTRTWSGFPPGTTALDIAKERGHTEIVSILNDE</sequence>
<organism evidence="4 5">
    <name type="scientific">Giardia intestinalis</name>
    <name type="common">Giardia lamblia</name>
    <dbReference type="NCBI Taxonomy" id="5741"/>
    <lineage>
        <taxon>Eukaryota</taxon>
        <taxon>Metamonada</taxon>
        <taxon>Diplomonadida</taxon>
        <taxon>Hexamitidae</taxon>
        <taxon>Giardiinae</taxon>
        <taxon>Giardia</taxon>
    </lineage>
</organism>
<gene>
    <name evidence="4" type="ORF">GSB_153247</name>
</gene>
<dbReference type="CDD" id="cd00180">
    <property type="entry name" value="PKc"/>
    <property type="match status" value="1"/>
</dbReference>
<dbReference type="AlphaFoldDB" id="V6TSP4"/>
<protein>
    <submittedName>
        <fullName evidence="4">Serine/threonine protein kinase</fullName>
    </submittedName>
</protein>
<dbReference type="Pfam" id="PF00069">
    <property type="entry name" value="Pkinase"/>
    <property type="match status" value="1"/>
</dbReference>
<dbReference type="VEuPathDB" id="GiardiaDB:GL50581_3320"/>